<evidence type="ECO:0000256" key="4">
    <source>
        <dbReference type="ARBA" id="ARBA00022490"/>
    </source>
</evidence>
<feature type="binding site" evidence="12">
    <location>
        <begin position="260"/>
        <end position="261"/>
    </location>
    <ligand>
        <name>L-histidine</name>
        <dbReference type="ChEBI" id="CHEBI:57595"/>
    </ligand>
</feature>
<evidence type="ECO:0000256" key="12">
    <source>
        <dbReference type="PIRSR" id="PIRSR001549-1"/>
    </source>
</evidence>
<gene>
    <name evidence="11" type="primary">hisS</name>
    <name evidence="14" type="ORF">IAB69_02660</name>
</gene>
<keyword evidence="9 11" id="KW-0030">Aminoacyl-tRNA synthetase</keyword>
<reference evidence="14" key="1">
    <citation type="submission" date="2020-10" db="EMBL/GenBank/DDBJ databases">
        <authorList>
            <person name="Gilroy R."/>
        </authorList>
    </citation>
    <scope>NUCLEOTIDE SEQUENCE</scope>
    <source>
        <strain evidence="14">CHK195-12923</strain>
    </source>
</reference>
<feature type="domain" description="Aminoacyl-transfer RNA synthetases class-II family profile" evidence="13">
    <location>
        <begin position="1"/>
        <end position="321"/>
    </location>
</feature>
<dbReference type="InterPro" id="IPR015807">
    <property type="entry name" value="His-tRNA-ligase"/>
</dbReference>
<protein>
    <recommendedName>
        <fullName evidence="11">Histidine--tRNA ligase</fullName>
        <ecNumber evidence="11">6.1.1.21</ecNumber>
    </recommendedName>
    <alternativeName>
        <fullName evidence="11">Histidyl-tRNA synthetase</fullName>
        <shortName evidence="11">HisRS</shortName>
    </alternativeName>
</protein>
<proteinExistence type="inferred from homology"/>
<evidence type="ECO:0000256" key="10">
    <source>
        <dbReference type="ARBA" id="ARBA00047639"/>
    </source>
</evidence>
<dbReference type="CDD" id="cd00859">
    <property type="entry name" value="HisRS_anticodon"/>
    <property type="match status" value="1"/>
</dbReference>
<evidence type="ECO:0000256" key="1">
    <source>
        <dbReference type="ARBA" id="ARBA00004496"/>
    </source>
</evidence>
<evidence type="ECO:0000256" key="2">
    <source>
        <dbReference type="ARBA" id="ARBA00008226"/>
    </source>
</evidence>
<dbReference type="InterPro" id="IPR045864">
    <property type="entry name" value="aa-tRNA-synth_II/BPL/LPL"/>
</dbReference>
<comment type="subcellular location">
    <subcellularLocation>
        <location evidence="1 11">Cytoplasm</location>
    </subcellularLocation>
</comment>
<dbReference type="GO" id="GO:0004821">
    <property type="term" value="F:histidine-tRNA ligase activity"/>
    <property type="evidence" value="ECO:0007669"/>
    <property type="project" value="UniProtKB-UniRule"/>
</dbReference>
<evidence type="ECO:0000256" key="8">
    <source>
        <dbReference type="ARBA" id="ARBA00022917"/>
    </source>
</evidence>
<dbReference type="EMBL" id="DVNE01000024">
    <property type="protein sequence ID" value="HIU61531.1"/>
    <property type="molecule type" value="Genomic_DNA"/>
</dbReference>
<feature type="binding site" evidence="12">
    <location>
        <position position="129"/>
    </location>
    <ligand>
        <name>L-histidine</name>
        <dbReference type="ChEBI" id="CHEBI:57595"/>
    </ligand>
</feature>
<dbReference type="EC" id="6.1.1.21" evidence="11"/>
<comment type="catalytic activity">
    <reaction evidence="10 11">
        <text>tRNA(His) + L-histidine + ATP = L-histidyl-tRNA(His) + AMP + diphosphate + H(+)</text>
        <dbReference type="Rhea" id="RHEA:17313"/>
        <dbReference type="Rhea" id="RHEA-COMP:9665"/>
        <dbReference type="Rhea" id="RHEA-COMP:9689"/>
        <dbReference type="ChEBI" id="CHEBI:15378"/>
        <dbReference type="ChEBI" id="CHEBI:30616"/>
        <dbReference type="ChEBI" id="CHEBI:33019"/>
        <dbReference type="ChEBI" id="CHEBI:57595"/>
        <dbReference type="ChEBI" id="CHEBI:78442"/>
        <dbReference type="ChEBI" id="CHEBI:78527"/>
        <dbReference type="ChEBI" id="CHEBI:456215"/>
        <dbReference type="EC" id="6.1.1.21"/>
    </reaction>
</comment>
<accession>A0A9D1MK11</accession>
<evidence type="ECO:0000256" key="3">
    <source>
        <dbReference type="ARBA" id="ARBA00011738"/>
    </source>
</evidence>
<dbReference type="PIRSF" id="PIRSF001549">
    <property type="entry name" value="His-tRNA_synth"/>
    <property type="match status" value="1"/>
</dbReference>
<feature type="binding site" evidence="12">
    <location>
        <position position="125"/>
    </location>
    <ligand>
        <name>L-histidine</name>
        <dbReference type="ChEBI" id="CHEBI:57595"/>
    </ligand>
</feature>
<evidence type="ECO:0000313" key="15">
    <source>
        <dbReference type="Proteomes" id="UP000824110"/>
    </source>
</evidence>
<keyword evidence="7 11" id="KW-0067">ATP-binding</keyword>
<dbReference type="SUPFAM" id="SSF52954">
    <property type="entry name" value="Class II aaRS ABD-related"/>
    <property type="match status" value="1"/>
</dbReference>
<evidence type="ECO:0000313" key="14">
    <source>
        <dbReference type="EMBL" id="HIU61531.1"/>
    </source>
</evidence>
<dbReference type="GO" id="GO:0005737">
    <property type="term" value="C:cytoplasm"/>
    <property type="evidence" value="ECO:0007669"/>
    <property type="project" value="UniProtKB-SubCell"/>
</dbReference>
<dbReference type="HAMAP" id="MF_00127">
    <property type="entry name" value="His_tRNA_synth"/>
    <property type="match status" value="1"/>
</dbReference>
<keyword evidence="4 11" id="KW-0963">Cytoplasm</keyword>
<comment type="subunit">
    <text evidence="3 11">Homodimer.</text>
</comment>
<keyword evidence="5 11" id="KW-0436">Ligase</keyword>
<dbReference type="Gene3D" id="3.30.930.10">
    <property type="entry name" value="Bira Bifunctional Protein, Domain 2"/>
    <property type="match status" value="1"/>
</dbReference>
<dbReference type="Pfam" id="PF13393">
    <property type="entry name" value="tRNA-synt_His"/>
    <property type="match status" value="2"/>
</dbReference>
<dbReference type="FunFam" id="3.30.930.10:FF:000005">
    <property type="entry name" value="Histidine--tRNA ligase"/>
    <property type="match status" value="1"/>
</dbReference>
<dbReference type="InterPro" id="IPR004516">
    <property type="entry name" value="HisRS/HisZ"/>
</dbReference>
<evidence type="ECO:0000256" key="7">
    <source>
        <dbReference type="ARBA" id="ARBA00022840"/>
    </source>
</evidence>
<dbReference type="GO" id="GO:0005524">
    <property type="term" value="F:ATP binding"/>
    <property type="evidence" value="ECO:0007669"/>
    <property type="project" value="UniProtKB-UniRule"/>
</dbReference>
<evidence type="ECO:0000259" key="13">
    <source>
        <dbReference type="PROSITE" id="PS50862"/>
    </source>
</evidence>
<keyword evidence="6 11" id="KW-0547">Nucleotide-binding</keyword>
<dbReference type="Proteomes" id="UP000824110">
    <property type="component" value="Unassembled WGS sequence"/>
</dbReference>
<feature type="binding site" evidence="12">
    <location>
        <position position="256"/>
    </location>
    <ligand>
        <name>L-histidine</name>
        <dbReference type="ChEBI" id="CHEBI:57595"/>
    </ligand>
</feature>
<dbReference type="PROSITE" id="PS50862">
    <property type="entry name" value="AA_TRNA_LIGASE_II"/>
    <property type="match status" value="1"/>
</dbReference>
<dbReference type="InterPro" id="IPR036621">
    <property type="entry name" value="Anticodon-bd_dom_sf"/>
</dbReference>
<dbReference type="PANTHER" id="PTHR43707">
    <property type="entry name" value="HISTIDYL-TRNA SYNTHETASE"/>
    <property type="match status" value="1"/>
</dbReference>
<reference evidence="14" key="2">
    <citation type="journal article" date="2021" name="PeerJ">
        <title>Extensive microbial diversity within the chicken gut microbiome revealed by metagenomics and culture.</title>
        <authorList>
            <person name="Gilroy R."/>
            <person name="Ravi A."/>
            <person name="Getino M."/>
            <person name="Pursley I."/>
            <person name="Horton D.L."/>
            <person name="Alikhan N.F."/>
            <person name="Baker D."/>
            <person name="Gharbi K."/>
            <person name="Hall N."/>
            <person name="Watson M."/>
            <person name="Adriaenssens E.M."/>
            <person name="Foster-Nyarko E."/>
            <person name="Jarju S."/>
            <person name="Secka A."/>
            <person name="Antonio M."/>
            <person name="Oren A."/>
            <person name="Chaudhuri R.R."/>
            <person name="La Ragione R."/>
            <person name="Hildebrand F."/>
            <person name="Pallen M.J."/>
        </authorList>
    </citation>
    <scope>NUCLEOTIDE SEQUENCE</scope>
    <source>
        <strain evidence="14">CHK195-12923</strain>
    </source>
</reference>
<feature type="binding site" evidence="12">
    <location>
        <position position="111"/>
    </location>
    <ligand>
        <name>L-histidine</name>
        <dbReference type="ChEBI" id="CHEBI:57595"/>
    </ligand>
</feature>
<dbReference type="SUPFAM" id="SSF55681">
    <property type="entry name" value="Class II aaRS and biotin synthetases"/>
    <property type="match status" value="1"/>
</dbReference>
<comment type="caution">
    <text evidence="14">The sequence shown here is derived from an EMBL/GenBank/DDBJ whole genome shotgun (WGS) entry which is preliminary data.</text>
</comment>
<dbReference type="Pfam" id="PF03129">
    <property type="entry name" value="HGTP_anticodon"/>
    <property type="match status" value="1"/>
</dbReference>
<name>A0A9D1MK11_9FIRM</name>
<dbReference type="PANTHER" id="PTHR43707:SF1">
    <property type="entry name" value="HISTIDINE--TRNA LIGASE, MITOCHONDRIAL-RELATED"/>
    <property type="match status" value="1"/>
</dbReference>
<evidence type="ECO:0000256" key="11">
    <source>
        <dbReference type="HAMAP-Rule" id="MF_00127"/>
    </source>
</evidence>
<sequence>MLSAPKGTKDVLPQDAYKWQYVENVARETAREFNIKEIRTPVFEHTELFLRGVGDTTDIVNKEMYTFKDKGDRSITLKPEGTAGVARSFIENGMASMPLPAKMYYIIPAFRYERPQAGRLREFHQFGVEVYGAAGADADAEVIFAASSFLKKLGINSVKLNINSIGCKTCRAHYNAQLKAYFLPHLDEMCPACRERFDKNPLRMLDCKEEKCKAITRGAPAITDFLCEDCKEHFDNVQKYLTAGGLEFTVDPGIVRGLDYYTRTVFEFVSESIGAQGTVCGGGRYDGLIEELGGNPTPAVGFAVGIERLLLLMENTGAKFPEDVGPDVFFVGMDEETRLKAFTLTCELRTAGVSAECDHMDRSVKAQFKYADKIKAKYVVTIGQDELAGGVCKAKRMADGNVSEVAFADIAQFFLNLNK</sequence>
<dbReference type="GO" id="GO:0140096">
    <property type="term" value="F:catalytic activity, acting on a protein"/>
    <property type="evidence" value="ECO:0007669"/>
    <property type="project" value="UniProtKB-ARBA"/>
</dbReference>
<dbReference type="InterPro" id="IPR006195">
    <property type="entry name" value="aa-tRNA-synth_II"/>
</dbReference>
<evidence type="ECO:0000256" key="6">
    <source>
        <dbReference type="ARBA" id="ARBA00022741"/>
    </source>
</evidence>
<dbReference type="GO" id="GO:0016740">
    <property type="term" value="F:transferase activity"/>
    <property type="evidence" value="ECO:0007669"/>
    <property type="project" value="UniProtKB-ARBA"/>
</dbReference>
<comment type="similarity">
    <text evidence="2 11">Belongs to the class-II aminoacyl-tRNA synthetase family.</text>
</comment>
<dbReference type="InterPro" id="IPR041715">
    <property type="entry name" value="HisRS-like_core"/>
</dbReference>
<keyword evidence="8 11" id="KW-0648">Protein biosynthesis</keyword>
<evidence type="ECO:0000256" key="9">
    <source>
        <dbReference type="ARBA" id="ARBA00023146"/>
    </source>
</evidence>
<feature type="binding site" evidence="12">
    <location>
        <begin position="80"/>
        <end position="82"/>
    </location>
    <ligand>
        <name>L-histidine</name>
        <dbReference type="ChEBI" id="CHEBI:57595"/>
    </ligand>
</feature>
<dbReference type="AlphaFoldDB" id="A0A9D1MK11"/>
<organism evidence="14 15">
    <name type="scientific">Candidatus Coproplasma excrementigallinarum</name>
    <dbReference type="NCBI Taxonomy" id="2840747"/>
    <lineage>
        <taxon>Bacteria</taxon>
        <taxon>Bacillati</taxon>
        <taxon>Bacillota</taxon>
        <taxon>Clostridia</taxon>
        <taxon>Eubacteriales</taxon>
        <taxon>Candidatus Coproplasma</taxon>
    </lineage>
</organism>
<evidence type="ECO:0000256" key="5">
    <source>
        <dbReference type="ARBA" id="ARBA00022598"/>
    </source>
</evidence>
<dbReference type="GO" id="GO:0006427">
    <property type="term" value="P:histidyl-tRNA aminoacylation"/>
    <property type="evidence" value="ECO:0007669"/>
    <property type="project" value="UniProtKB-UniRule"/>
</dbReference>
<dbReference type="CDD" id="cd00773">
    <property type="entry name" value="HisRS-like_core"/>
    <property type="match status" value="1"/>
</dbReference>
<dbReference type="NCBIfam" id="TIGR00442">
    <property type="entry name" value="hisS"/>
    <property type="match status" value="1"/>
</dbReference>
<dbReference type="InterPro" id="IPR004154">
    <property type="entry name" value="Anticodon-bd"/>
</dbReference>
<dbReference type="Gene3D" id="3.40.50.800">
    <property type="entry name" value="Anticodon-binding domain"/>
    <property type="match status" value="1"/>
</dbReference>
<dbReference type="InterPro" id="IPR033656">
    <property type="entry name" value="HisRS_anticodon"/>
</dbReference>